<keyword evidence="1" id="KW-0479">Metal-binding</keyword>
<dbReference type="InterPro" id="IPR013087">
    <property type="entry name" value="Znf_C2H2_type"/>
</dbReference>
<keyword evidence="1" id="KW-0862">Zinc</keyword>
<dbReference type="PROSITE" id="PS00028">
    <property type="entry name" value="ZINC_FINGER_C2H2_1"/>
    <property type="match status" value="1"/>
</dbReference>
<dbReference type="Proteomes" id="UP000324748">
    <property type="component" value="Unassembled WGS sequence"/>
</dbReference>
<dbReference type="OrthoDB" id="2506780at2759"/>
<evidence type="ECO:0000313" key="4">
    <source>
        <dbReference type="Proteomes" id="UP000324748"/>
    </source>
</evidence>
<dbReference type="PROSITE" id="PS50157">
    <property type="entry name" value="ZINC_FINGER_C2H2_2"/>
    <property type="match status" value="1"/>
</dbReference>
<dbReference type="GO" id="GO:0008270">
    <property type="term" value="F:zinc ion binding"/>
    <property type="evidence" value="ECO:0007669"/>
    <property type="project" value="UniProtKB-KW"/>
</dbReference>
<comment type="caution">
    <text evidence="3">The sequence shown here is derived from an EMBL/GenBank/DDBJ whole genome shotgun (WGS) entry which is preliminary data.</text>
</comment>
<evidence type="ECO:0000259" key="2">
    <source>
        <dbReference type="PROSITE" id="PS50157"/>
    </source>
</evidence>
<dbReference type="AlphaFoldDB" id="A0A5B0QDW2"/>
<keyword evidence="4" id="KW-1185">Reference proteome</keyword>
<organism evidence="3 4">
    <name type="scientific">Puccinia graminis f. sp. tritici</name>
    <dbReference type="NCBI Taxonomy" id="56615"/>
    <lineage>
        <taxon>Eukaryota</taxon>
        <taxon>Fungi</taxon>
        <taxon>Dikarya</taxon>
        <taxon>Basidiomycota</taxon>
        <taxon>Pucciniomycotina</taxon>
        <taxon>Pucciniomycetes</taxon>
        <taxon>Pucciniales</taxon>
        <taxon>Pucciniaceae</taxon>
        <taxon>Puccinia</taxon>
    </lineage>
</organism>
<feature type="domain" description="C2H2-type" evidence="2">
    <location>
        <begin position="13"/>
        <end position="43"/>
    </location>
</feature>
<dbReference type="EMBL" id="VSWC01000018">
    <property type="protein sequence ID" value="KAA1111292.1"/>
    <property type="molecule type" value="Genomic_DNA"/>
</dbReference>
<dbReference type="SMART" id="SM00355">
    <property type="entry name" value="ZnF_C2H2"/>
    <property type="match status" value="3"/>
</dbReference>
<accession>A0A5B0QDW2</accession>
<gene>
    <name evidence="3" type="ORF">PGT21_000006</name>
</gene>
<proteinExistence type="predicted"/>
<name>A0A5B0QDW2_PUCGR</name>
<feature type="non-terminal residue" evidence="3">
    <location>
        <position position="271"/>
    </location>
</feature>
<evidence type="ECO:0000313" key="3">
    <source>
        <dbReference type="EMBL" id="KAA1111292.1"/>
    </source>
</evidence>
<reference evidence="3 4" key="1">
    <citation type="submission" date="2019-05" db="EMBL/GenBank/DDBJ databases">
        <title>Emergence of the Ug99 lineage of the wheat stem rust pathogen through somatic hybridization.</title>
        <authorList>
            <person name="Li F."/>
            <person name="Upadhyaya N.M."/>
            <person name="Sperschneider J."/>
            <person name="Matny O."/>
            <person name="Nguyen-Phuc H."/>
            <person name="Mago R."/>
            <person name="Raley C."/>
            <person name="Miller M.E."/>
            <person name="Silverstein K.A.T."/>
            <person name="Henningsen E."/>
            <person name="Hirsch C.D."/>
            <person name="Visser B."/>
            <person name="Pretorius Z.A."/>
            <person name="Steffenson B.J."/>
            <person name="Schwessinger B."/>
            <person name="Dodds P.N."/>
            <person name="Figueroa M."/>
        </authorList>
    </citation>
    <scope>NUCLEOTIDE SEQUENCE [LARGE SCALE GENOMIC DNA]</scope>
    <source>
        <strain evidence="3">21-0</strain>
    </source>
</reference>
<keyword evidence="1" id="KW-0863">Zinc-finger</keyword>
<sequence>MSSPSPPAASQAFPCNKESCPLTFPSKNQVKKHMRLAHQPHVSCTIFGTKEIVILDRQDNHHFNCPTRGCQVSTEDPVKIQRHVKNCDPAEFDRPRVMQLPPRDFVTLVQPGDQLVVLPEHPRLAYNKYADIIICTTCHTGLDTPEVQAHMLNAHKEKVRQEDIILNFYSHGFSLPATAPKYPVSRSGQDSIKNHFRLEHTDSNGHWKDNCKRSYVQHLVHKKRYLRGFVIPAAPPVISGILEGVESMPQTGDTPLTERWEQLKDALSNLD</sequence>
<protein>
    <recommendedName>
        <fullName evidence="2">C2H2-type domain-containing protein</fullName>
    </recommendedName>
</protein>
<evidence type="ECO:0000256" key="1">
    <source>
        <dbReference type="PROSITE-ProRule" id="PRU00042"/>
    </source>
</evidence>